<dbReference type="CDD" id="cd06171">
    <property type="entry name" value="Sigma70_r4"/>
    <property type="match status" value="1"/>
</dbReference>
<dbReference type="InterPro" id="IPR000943">
    <property type="entry name" value="RNA_pol_sigma70"/>
</dbReference>
<evidence type="ECO:0000256" key="2">
    <source>
        <dbReference type="ARBA" id="ARBA00023082"/>
    </source>
</evidence>
<keyword evidence="2" id="KW-0731">Sigma factor</keyword>
<dbReference type="SUPFAM" id="SSF88946">
    <property type="entry name" value="Sigma2 domain of RNA polymerase sigma factors"/>
    <property type="match status" value="1"/>
</dbReference>
<dbReference type="InterPro" id="IPR007630">
    <property type="entry name" value="RNA_pol_sigma70_r4"/>
</dbReference>
<dbReference type="Gene3D" id="1.20.120.1810">
    <property type="match status" value="1"/>
</dbReference>
<name>A0ABV2KAY5_SPOPS</name>
<accession>A0ABV2KAY5</accession>
<feature type="region of interest" description="Disordered" evidence="5">
    <location>
        <begin position="1"/>
        <end position="29"/>
    </location>
</feature>
<evidence type="ECO:0000259" key="6">
    <source>
        <dbReference type="PROSITE" id="PS00716"/>
    </source>
</evidence>
<sequence length="281" mass="31603">MSKEPSPLESKTEEQSLSQAGGSEPSLRGSGTKLEVLEWIKRYQETNDDEAQTNLVLHYERLIQSIARKYSNGKSFHEDIAQVGMLGLLGAIRRYNPEYGRSFEAFAVPTVIGEIKRFLRDKTWAIHVPRRIKELGPKIKAAVETLTIEMQRSPLVSEIAEYLDVEEEVVLEAMEMGRSYQALSMDHTLDADSEGGTITLFDIIGENDGGFEKTDQRMVVANALNVLSEREKQIIQYTYIEQLSQKETGERLGISQMHVSRLQRKAIKKLQEAILSAGGAL</sequence>
<dbReference type="RefSeq" id="WP_340741350.1">
    <property type="nucleotide sequence ID" value="NZ_JBEPME010000003.1"/>
</dbReference>
<dbReference type="InterPro" id="IPR007624">
    <property type="entry name" value="RNA_pol_sigma70_r3"/>
</dbReference>
<dbReference type="InterPro" id="IPR013325">
    <property type="entry name" value="RNA_pol_sigma_r2"/>
</dbReference>
<comment type="caution">
    <text evidence="7">The sequence shown here is derived from an EMBL/GenBank/DDBJ whole genome shotgun (WGS) entry which is preliminary data.</text>
</comment>
<dbReference type="NCBIfam" id="TIGR02941">
    <property type="entry name" value="Sigma_B"/>
    <property type="match status" value="1"/>
</dbReference>
<evidence type="ECO:0000256" key="1">
    <source>
        <dbReference type="ARBA" id="ARBA00023015"/>
    </source>
</evidence>
<dbReference type="EMBL" id="JBEPME010000003">
    <property type="protein sequence ID" value="MET3657173.1"/>
    <property type="molecule type" value="Genomic_DNA"/>
</dbReference>
<feature type="domain" description="RNA polymerase sigma-70" evidence="6">
    <location>
        <begin position="244"/>
        <end position="270"/>
    </location>
</feature>
<evidence type="ECO:0000256" key="5">
    <source>
        <dbReference type="SAM" id="MobiDB-lite"/>
    </source>
</evidence>
<dbReference type="Pfam" id="PF04539">
    <property type="entry name" value="Sigma70_r3"/>
    <property type="match status" value="1"/>
</dbReference>
<dbReference type="InterPro" id="IPR014284">
    <property type="entry name" value="RNA_pol_sigma-70_dom"/>
</dbReference>
<reference evidence="7 8" key="1">
    <citation type="submission" date="2024-06" db="EMBL/GenBank/DDBJ databases">
        <title>Sorghum-associated microbial communities from plants grown in Nebraska, USA.</title>
        <authorList>
            <person name="Schachtman D."/>
        </authorList>
    </citation>
    <scope>NUCLEOTIDE SEQUENCE [LARGE SCALE GENOMIC DNA]</scope>
    <source>
        <strain evidence="7 8">1288</strain>
    </source>
</reference>
<dbReference type="Gene3D" id="1.10.10.10">
    <property type="entry name" value="Winged helix-like DNA-binding domain superfamily/Winged helix DNA-binding domain"/>
    <property type="match status" value="2"/>
</dbReference>
<dbReference type="InterPro" id="IPR013324">
    <property type="entry name" value="RNA_pol_sigma_r3/r4-like"/>
</dbReference>
<evidence type="ECO:0000256" key="3">
    <source>
        <dbReference type="ARBA" id="ARBA00023125"/>
    </source>
</evidence>
<dbReference type="Pfam" id="PF04542">
    <property type="entry name" value="Sigma70_r2"/>
    <property type="match status" value="1"/>
</dbReference>
<dbReference type="Proteomes" id="UP001549104">
    <property type="component" value="Unassembled WGS sequence"/>
</dbReference>
<keyword evidence="1" id="KW-0805">Transcription regulation</keyword>
<gene>
    <name evidence="7" type="ORF">ABIC55_002260</name>
</gene>
<dbReference type="PRINTS" id="PR00046">
    <property type="entry name" value="SIGMA70FCT"/>
</dbReference>
<organism evidence="7 8">
    <name type="scientific">Sporosarcina psychrophila</name>
    <name type="common">Bacillus psychrophilus</name>
    <dbReference type="NCBI Taxonomy" id="1476"/>
    <lineage>
        <taxon>Bacteria</taxon>
        <taxon>Bacillati</taxon>
        <taxon>Bacillota</taxon>
        <taxon>Bacilli</taxon>
        <taxon>Bacillales</taxon>
        <taxon>Caryophanaceae</taxon>
        <taxon>Sporosarcina</taxon>
    </lineage>
</organism>
<dbReference type="InterPro" id="IPR014288">
    <property type="entry name" value="RNA_pol_sigma-B"/>
</dbReference>
<proteinExistence type="predicted"/>
<keyword evidence="3" id="KW-0238">DNA-binding</keyword>
<protein>
    <submittedName>
        <fullName evidence="7">RNA polymerase sigma-B factor</fullName>
    </submittedName>
</protein>
<dbReference type="PANTHER" id="PTHR30385:SF4">
    <property type="entry name" value="RNA POLYMERASE SIGMA-E FACTOR"/>
    <property type="match status" value="1"/>
</dbReference>
<dbReference type="InterPro" id="IPR007627">
    <property type="entry name" value="RNA_pol_sigma70_r2"/>
</dbReference>
<dbReference type="PANTHER" id="PTHR30385">
    <property type="entry name" value="SIGMA FACTOR F FLAGELLAR"/>
    <property type="match status" value="1"/>
</dbReference>
<dbReference type="PROSITE" id="PS00716">
    <property type="entry name" value="SIGMA70_2"/>
    <property type="match status" value="1"/>
</dbReference>
<dbReference type="Pfam" id="PF04545">
    <property type="entry name" value="Sigma70_r4"/>
    <property type="match status" value="1"/>
</dbReference>
<keyword evidence="4" id="KW-0804">Transcription</keyword>
<keyword evidence="8" id="KW-1185">Reference proteome</keyword>
<dbReference type="InterPro" id="IPR014322">
    <property type="entry name" value="RNA_pol_sigma-B/F/G"/>
</dbReference>
<evidence type="ECO:0000313" key="8">
    <source>
        <dbReference type="Proteomes" id="UP001549104"/>
    </source>
</evidence>
<dbReference type="NCBIfam" id="TIGR02937">
    <property type="entry name" value="sigma70-ECF"/>
    <property type="match status" value="1"/>
</dbReference>
<evidence type="ECO:0000313" key="7">
    <source>
        <dbReference type="EMBL" id="MET3657173.1"/>
    </source>
</evidence>
<evidence type="ECO:0000256" key="4">
    <source>
        <dbReference type="ARBA" id="ARBA00023163"/>
    </source>
</evidence>
<dbReference type="NCBIfam" id="TIGR02980">
    <property type="entry name" value="SigBFG"/>
    <property type="match status" value="1"/>
</dbReference>
<dbReference type="SUPFAM" id="SSF88659">
    <property type="entry name" value="Sigma3 and sigma4 domains of RNA polymerase sigma factors"/>
    <property type="match status" value="2"/>
</dbReference>
<dbReference type="InterPro" id="IPR036388">
    <property type="entry name" value="WH-like_DNA-bd_sf"/>
</dbReference>